<dbReference type="Gene3D" id="3.30.70.2200">
    <property type="match status" value="1"/>
</dbReference>
<dbReference type="Pfam" id="PF22641">
    <property type="entry name" value="TiaS_TCKD"/>
    <property type="match status" value="1"/>
</dbReference>
<dbReference type="PANTHER" id="PTHR40705">
    <property type="entry name" value="TRNA(ILE2) 2-AGMATINYLCYTIDINE SYNTHETASE TIAS"/>
    <property type="match status" value="1"/>
</dbReference>
<dbReference type="InterPro" id="IPR055394">
    <property type="entry name" value="Zn_ribbon_TiaS"/>
</dbReference>
<dbReference type="Gene3D" id="3.90.600.20">
    <property type="match status" value="1"/>
</dbReference>
<name>A0A382GLL3_9ZZZZ</name>
<protein>
    <submittedName>
        <fullName evidence="4">Uncharacterized protein</fullName>
    </submittedName>
</protein>
<dbReference type="PANTHER" id="PTHR40705:SF2">
    <property type="entry name" value="DUF1743 DOMAIN-CONTAINING PROTEIN"/>
    <property type="match status" value="1"/>
</dbReference>
<proteinExistence type="predicted"/>
<dbReference type="CDD" id="cd04482">
    <property type="entry name" value="RPA2_OBF_like"/>
    <property type="match status" value="1"/>
</dbReference>
<sequence length="375" mass="42005">ALVFGKGIGSKKLVGEIEGSRIVMYSEYEEKLYDKKSILERISKLVINNSKIDSQPGIVISDSYLPEGLYWQGVRDIVSREDIDEILSNCLTFGLRGSRGLFGAACALAWSGYSQKVKDLNFTWELIGYRDKDLWGSERNISSETVSSVSKLEGVFSCNDDDGKVAMVPNSPCPVLWGFRGVNSEVLVDNFKVLGPEKPTRWLIYQTNQATDDHYCFQDILDLKNGSSIWIDAKVSSEVETIQGGHRFFNIEDMDGNNAKCAVFEPSKNLRNIVDKFISGDELTICGSVIDETINIEKLQITSLVPRYTKPPNPICTCGKRTHSSGRLSKYRCVSCGKKYDRPPQIAISSDLELGWFEPPASSRRHLTKPIELMR</sequence>
<organism evidence="4">
    <name type="scientific">marine metagenome</name>
    <dbReference type="NCBI Taxonomy" id="408172"/>
    <lineage>
        <taxon>unclassified sequences</taxon>
        <taxon>metagenomes</taxon>
        <taxon>ecological metagenomes</taxon>
    </lineage>
</organism>
<evidence type="ECO:0000259" key="2">
    <source>
        <dbReference type="Pfam" id="PF22641"/>
    </source>
</evidence>
<accession>A0A382GLL3</accession>
<evidence type="ECO:0000259" key="1">
    <source>
        <dbReference type="Pfam" id="PF08489"/>
    </source>
</evidence>
<dbReference type="InterPro" id="IPR053870">
    <property type="entry name" value="TiaS-like_TCKD"/>
</dbReference>
<dbReference type="Pfam" id="PF08489">
    <property type="entry name" value="TiaS_FLD"/>
    <property type="match status" value="1"/>
</dbReference>
<feature type="domain" description="TiaS FLD" evidence="1">
    <location>
        <begin position="99"/>
        <end position="214"/>
    </location>
</feature>
<evidence type="ECO:0000259" key="3">
    <source>
        <dbReference type="Pfam" id="PF23783"/>
    </source>
</evidence>
<feature type="domain" description="TiaS C-terminal zinc ribbon" evidence="3">
    <location>
        <begin position="313"/>
        <end position="347"/>
    </location>
</feature>
<reference evidence="4" key="1">
    <citation type="submission" date="2018-05" db="EMBL/GenBank/DDBJ databases">
        <authorList>
            <person name="Lanie J.A."/>
            <person name="Ng W.-L."/>
            <person name="Kazmierczak K.M."/>
            <person name="Andrzejewski T.M."/>
            <person name="Davidsen T.M."/>
            <person name="Wayne K.J."/>
            <person name="Tettelin H."/>
            <person name="Glass J.I."/>
            <person name="Rusch D."/>
            <person name="Podicherti R."/>
            <person name="Tsui H.-C.T."/>
            <person name="Winkler M.E."/>
        </authorList>
    </citation>
    <scope>NUCLEOTIDE SEQUENCE</scope>
</reference>
<dbReference type="InterPro" id="IPR013696">
    <property type="entry name" value="TiaS_FLD"/>
</dbReference>
<dbReference type="Gene3D" id="2.40.50.1010">
    <property type="match status" value="1"/>
</dbReference>
<dbReference type="Pfam" id="PF23783">
    <property type="entry name" value="Zn_ribbon_TiaS"/>
    <property type="match status" value="1"/>
</dbReference>
<feature type="domain" description="TiaS-like TCKD" evidence="2">
    <location>
        <begin position="2"/>
        <end position="88"/>
    </location>
</feature>
<evidence type="ECO:0000313" key="4">
    <source>
        <dbReference type="EMBL" id="SVB75684.1"/>
    </source>
</evidence>
<dbReference type="EMBL" id="UINC01056078">
    <property type="protein sequence ID" value="SVB75684.1"/>
    <property type="molecule type" value="Genomic_DNA"/>
</dbReference>
<dbReference type="AlphaFoldDB" id="A0A382GLL3"/>
<gene>
    <name evidence="4" type="ORF">METZ01_LOCUS228538</name>
</gene>
<feature type="non-terminal residue" evidence="4">
    <location>
        <position position="1"/>
    </location>
</feature>